<gene>
    <name evidence="3" type="ORF">J437_LFUL005902</name>
</gene>
<comment type="similarity">
    <text evidence="1">Belongs to the FAM178 family.</text>
</comment>
<dbReference type="Pfam" id="PF14816">
    <property type="entry name" value="CANIN"/>
    <property type="match status" value="1"/>
</dbReference>
<proteinExistence type="inferred from homology"/>
<reference evidence="3" key="2">
    <citation type="submission" date="2017-10" db="EMBL/GenBank/DDBJ databases">
        <title>Ladona fulva Genome sequencing and assembly.</title>
        <authorList>
            <person name="Murali S."/>
            <person name="Richards S."/>
            <person name="Bandaranaike D."/>
            <person name="Bellair M."/>
            <person name="Blankenburg K."/>
            <person name="Chao H."/>
            <person name="Dinh H."/>
            <person name="Doddapaneni H."/>
            <person name="Dugan-Rocha S."/>
            <person name="Elkadiri S."/>
            <person name="Gnanaolivu R."/>
            <person name="Hernandez B."/>
            <person name="Skinner E."/>
            <person name="Javaid M."/>
            <person name="Lee S."/>
            <person name="Li M."/>
            <person name="Ming W."/>
            <person name="Munidasa M."/>
            <person name="Muniz J."/>
            <person name="Nguyen L."/>
            <person name="Hughes D."/>
            <person name="Osuji N."/>
            <person name="Pu L.-L."/>
            <person name="Puazo M."/>
            <person name="Qu C."/>
            <person name="Quiroz J."/>
            <person name="Raj R."/>
            <person name="Weissenberger G."/>
            <person name="Xin Y."/>
            <person name="Zou X."/>
            <person name="Han Y."/>
            <person name="Worley K."/>
            <person name="Muzny D."/>
            <person name="Gibbs R."/>
        </authorList>
    </citation>
    <scope>NUCLEOTIDE SEQUENCE</scope>
    <source>
        <strain evidence="3">Sampled in the wild</strain>
    </source>
</reference>
<comment type="caution">
    <text evidence="3">The sequence shown here is derived from an EMBL/GenBank/DDBJ whole genome shotgun (WGS) entry which is preliminary data.</text>
</comment>
<dbReference type="InterPro" id="IPR044276">
    <property type="entry name" value="CANIN_dom"/>
</dbReference>
<sequence>MKTTQMSALKDFSRFEEELIDVREILKQRKERFRISDSIFEELIADKATLNKKKEDGCENDTNKHGKRNERNIVPKIQKIDFKRSGLNIFDDAAANKLFNEECVYESYILEKPNDHAIFSLSKEELYQNIMKGLLKYKMKMQDLLNHISKFLFLLMSVHSSFFLVEACFETLKYALQNTSKTGDIKPWMPSVEDIKTVFVNYGASKEILELNDIPIPSDSQEQKFELPPNKLSKKNIHWVLKYIHFVLSHNRKNYSVEELDQLLIMILIVSLDKYFLCTETHNYALIAKCCRKILDTYPELESTEDEKVSKLGKIVYKKLRNINAIELHFIINCCITSPTLGHRLGKAISYSMINDRVHFLKHVKHFYEVTTDVEWT</sequence>
<dbReference type="EMBL" id="KZ308544">
    <property type="protein sequence ID" value="KAG8231228.1"/>
    <property type="molecule type" value="Genomic_DNA"/>
</dbReference>
<evidence type="ECO:0000313" key="3">
    <source>
        <dbReference type="EMBL" id="KAG8231228.1"/>
    </source>
</evidence>
<dbReference type="PANTHER" id="PTHR16046">
    <property type="entry name" value="SMC5-SMC6 COMPLEX LOCALIZATION FACTOR 2"/>
    <property type="match status" value="1"/>
</dbReference>
<dbReference type="PANTHER" id="PTHR16046:SF9">
    <property type="entry name" value="SMC5-SMC6 COMPLEX LOCALIZATION FACTOR PROTEIN 2"/>
    <property type="match status" value="1"/>
</dbReference>
<evidence type="ECO:0000256" key="1">
    <source>
        <dbReference type="ARBA" id="ARBA00010311"/>
    </source>
</evidence>
<dbReference type="Proteomes" id="UP000792457">
    <property type="component" value="Unassembled WGS sequence"/>
</dbReference>
<keyword evidence="4" id="KW-1185">Reference proteome</keyword>
<protein>
    <recommendedName>
        <fullName evidence="2">Coiled-coil SMC6 And NSE5 INteracting (CANIN) domain-containing protein</fullName>
    </recommendedName>
</protein>
<accession>A0A8K0P3Q8</accession>
<dbReference type="OrthoDB" id="6158547at2759"/>
<organism evidence="3 4">
    <name type="scientific">Ladona fulva</name>
    <name type="common">Scarce chaser dragonfly</name>
    <name type="synonym">Libellula fulva</name>
    <dbReference type="NCBI Taxonomy" id="123851"/>
    <lineage>
        <taxon>Eukaryota</taxon>
        <taxon>Metazoa</taxon>
        <taxon>Ecdysozoa</taxon>
        <taxon>Arthropoda</taxon>
        <taxon>Hexapoda</taxon>
        <taxon>Insecta</taxon>
        <taxon>Pterygota</taxon>
        <taxon>Palaeoptera</taxon>
        <taxon>Odonata</taxon>
        <taxon>Epiprocta</taxon>
        <taxon>Anisoptera</taxon>
        <taxon>Libelluloidea</taxon>
        <taxon>Libellulidae</taxon>
        <taxon>Ladona</taxon>
    </lineage>
</organism>
<feature type="domain" description="Coiled-coil SMC6 And NSE5 INteracting (CANIN)" evidence="2">
    <location>
        <begin position="50"/>
        <end position="279"/>
    </location>
</feature>
<dbReference type="AlphaFoldDB" id="A0A8K0P3Q8"/>
<evidence type="ECO:0000313" key="4">
    <source>
        <dbReference type="Proteomes" id="UP000792457"/>
    </source>
</evidence>
<name>A0A8K0P3Q8_LADFU</name>
<evidence type="ECO:0000259" key="2">
    <source>
        <dbReference type="Pfam" id="PF14816"/>
    </source>
</evidence>
<reference evidence="3" key="1">
    <citation type="submission" date="2013-04" db="EMBL/GenBank/DDBJ databases">
        <authorList>
            <person name="Qu J."/>
            <person name="Murali S.C."/>
            <person name="Bandaranaike D."/>
            <person name="Bellair M."/>
            <person name="Blankenburg K."/>
            <person name="Chao H."/>
            <person name="Dinh H."/>
            <person name="Doddapaneni H."/>
            <person name="Downs B."/>
            <person name="Dugan-Rocha S."/>
            <person name="Elkadiri S."/>
            <person name="Gnanaolivu R.D."/>
            <person name="Hernandez B."/>
            <person name="Javaid M."/>
            <person name="Jayaseelan J.C."/>
            <person name="Lee S."/>
            <person name="Li M."/>
            <person name="Ming W."/>
            <person name="Munidasa M."/>
            <person name="Muniz J."/>
            <person name="Nguyen L."/>
            <person name="Ongeri F."/>
            <person name="Osuji N."/>
            <person name="Pu L.-L."/>
            <person name="Puazo M."/>
            <person name="Qu C."/>
            <person name="Quiroz J."/>
            <person name="Raj R."/>
            <person name="Weissenberger G."/>
            <person name="Xin Y."/>
            <person name="Zou X."/>
            <person name="Han Y."/>
            <person name="Richards S."/>
            <person name="Worley K."/>
            <person name="Muzny D."/>
            <person name="Gibbs R."/>
        </authorList>
    </citation>
    <scope>NUCLEOTIDE SEQUENCE</scope>
    <source>
        <strain evidence="3">Sampled in the wild</strain>
    </source>
</reference>
<dbReference type="InterPro" id="IPR026161">
    <property type="entry name" value="FAM178"/>
</dbReference>